<dbReference type="InterPro" id="IPR010982">
    <property type="entry name" value="Lambda_DNA-bd_dom_sf"/>
</dbReference>
<keyword evidence="2" id="KW-0238">DNA-binding</keyword>
<evidence type="ECO:0000313" key="2">
    <source>
        <dbReference type="EMBL" id="SFX04806.1"/>
    </source>
</evidence>
<dbReference type="AlphaFoldDB" id="A0A1K1TW51"/>
<organism evidence="2 3">
    <name type="scientific">Marinospirillum alkaliphilum DSM 21637</name>
    <dbReference type="NCBI Taxonomy" id="1122209"/>
    <lineage>
        <taxon>Bacteria</taxon>
        <taxon>Pseudomonadati</taxon>
        <taxon>Pseudomonadota</taxon>
        <taxon>Gammaproteobacteria</taxon>
        <taxon>Oceanospirillales</taxon>
        <taxon>Oceanospirillaceae</taxon>
        <taxon>Marinospirillum</taxon>
    </lineage>
</organism>
<feature type="domain" description="HTH cro/C1-type" evidence="1">
    <location>
        <begin position="9"/>
        <end position="64"/>
    </location>
</feature>
<dbReference type="EMBL" id="FPJW01000001">
    <property type="protein sequence ID" value="SFX04806.1"/>
    <property type="molecule type" value="Genomic_DNA"/>
</dbReference>
<dbReference type="RefSeq" id="WP_072324571.1">
    <property type="nucleotide sequence ID" value="NZ_FPJW01000001.1"/>
</dbReference>
<dbReference type="Gene3D" id="2.60.40.10">
    <property type="entry name" value="Immunoglobulins"/>
    <property type="match status" value="1"/>
</dbReference>
<evidence type="ECO:0000259" key="1">
    <source>
        <dbReference type="PROSITE" id="PS50943"/>
    </source>
</evidence>
<dbReference type="PANTHER" id="PTHR20930:SF0">
    <property type="entry name" value="PROTEIN ILRUN"/>
    <property type="match status" value="1"/>
</dbReference>
<dbReference type="STRING" id="1122209.SAMN02745752_00339"/>
<dbReference type="Proteomes" id="UP000182350">
    <property type="component" value="Unassembled WGS sequence"/>
</dbReference>
<proteinExistence type="predicted"/>
<dbReference type="SUPFAM" id="SSF47413">
    <property type="entry name" value="lambda repressor-like DNA-binding domains"/>
    <property type="match status" value="1"/>
</dbReference>
<dbReference type="GO" id="GO:0003677">
    <property type="term" value="F:DNA binding"/>
    <property type="evidence" value="ECO:0007669"/>
    <property type="project" value="UniProtKB-KW"/>
</dbReference>
<dbReference type="PROSITE" id="PS50943">
    <property type="entry name" value="HTH_CROC1"/>
    <property type="match status" value="1"/>
</dbReference>
<protein>
    <submittedName>
        <fullName evidence="2">Cro/C1-type HTH DNA-binding domain-containing protein</fullName>
    </submittedName>
</protein>
<dbReference type="CDD" id="cd14947">
    <property type="entry name" value="NBR1_like"/>
    <property type="match status" value="1"/>
</dbReference>
<dbReference type="Pfam" id="PF16158">
    <property type="entry name" value="N_BRCA1_IG"/>
    <property type="match status" value="1"/>
</dbReference>
<dbReference type="InterPro" id="IPR001387">
    <property type="entry name" value="Cro/C1-type_HTH"/>
</dbReference>
<dbReference type="CDD" id="cd00093">
    <property type="entry name" value="HTH_XRE"/>
    <property type="match status" value="1"/>
</dbReference>
<accession>A0A1K1TW51</accession>
<sequence>MEQDLEAYIRQRCRKLKLSLSDLSRQAGISRQTLYECWSNNQSYPSLSTLVALSQVLEVHPLRLLQLVFQRTELPAAHHALPGDQSAFVDDVTVPDGEKLLTGQRFTKTWRLQNVGTVPWVDRQLACQDDDLLVFYGKGEQLKLAERLKPDMERLAIPETQPGQTVDLSVTFTTPSIPCTVISYWKMLKPDGSFAFPESTGLWTKVKVVGPTQAAGFNTDAWQEN</sequence>
<evidence type="ECO:0000313" key="3">
    <source>
        <dbReference type="Proteomes" id="UP000182350"/>
    </source>
</evidence>
<dbReference type="SMART" id="SM00530">
    <property type="entry name" value="HTH_XRE"/>
    <property type="match status" value="1"/>
</dbReference>
<dbReference type="PANTHER" id="PTHR20930">
    <property type="entry name" value="OVARIAN CARCINOMA ANTIGEN CA125-RELATED"/>
    <property type="match status" value="1"/>
</dbReference>
<dbReference type="InterPro" id="IPR032350">
    <property type="entry name" value="Nbr1_FW"/>
</dbReference>
<dbReference type="InterPro" id="IPR013783">
    <property type="entry name" value="Ig-like_fold"/>
</dbReference>
<dbReference type="Gene3D" id="1.10.260.40">
    <property type="entry name" value="lambda repressor-like DNA-binding domains"/>
    <property type="match status" value="1"/>
</dbReference>
<keyword evidence="3" id="KW-1185">Reference proteome</keyword>
<dbReference type="OrthoDB" id="166850at2"/>
<dbReference type="Pfam" id="PF13443">
    <property type="entry name" value="HTH_26"/>
    <property type="match status" value="1"/>
</dbReference>
<reference evidence="2 3" key="1">
    <citation type="submission" date="2016-11" db="EMBL/GenBank/DDBJ databases">
        <authorList>
            <person name="Jaros S."/>
            <person name="Januszkiewicz K."/>
            <person name="Wedrychowicz H."/>
        </authorList>
    </citation>
    <scope>NUCLEOTIDE SEQUENCE [LARGE SCALE GENOMIC DNA]</scope>
    <source>
        <strain evidence="2 3">DSM 21637</strain>
    </source>
</reference>
<gene>
    <name evidence="2" type="ORF">SAMN02745752_00339</name>
</gene>
<name>A0A1K1TW51_9GAMM</name>